<evidence type="ECO:0000313" key="2">
    <source>
        <dbReference type="EMBL" id="EIM98058.1"/>
    </source>
</evidence>
<sequence>MGLAGWRGGWIASVADGLGSRQRSETGARRACQVTRQTLRDAPAGCDLSRALPSIHAQWLAAIAPVRARDAATTLLVACVSAQGEVQVAQLGDGLVLMRCGGVFRRVSPERDGFGNQTWALDSVHCPDRWSLAGGRFSQPGDGVVLLTDGVGDDLEPDCLPEFVDTLYRNLALRNRRRGRRWIGTELQDWATPMHGDDKTLVAIFRTF</sequence>
<evidence type="ECO:0000313" key="3">
    <source>
        <dbReference type="Proteomes" id="UP000004980"/>
    </source>
</evidence>
<protein>
    <recommendedName>
        <fullName evidence="1">PPM-type phosphatase domain-containing protein</fullName>
    </recommendedName>
</protein>
<reference evidence="2 3" key="1">
    <citation type="journal article" date="2012" name="J. Bacteriol.">
        <title>Draft Genome Sequence of the Soil Bacterium Burkholderia terrae Strain BS001, Which Interacts with Fungal Surface Structures.</title>
        <authorList>
            <person name="Nazir R."/>
            <person name="Hansen M.A."/>
            <person name="Sorensen S."/>
            <person name="van Elsas J.D."/>
        </authorList>
    </citation>
    <scope>NUCLEOTIDE SEQUENCE [LARGE SCALE GENOMIC DNA]</scope>
    <source>
        <strain evidence="2 3">BS001</strain>
    </source>
</reference>
<organism evidence="2 3">
    <name type="scientific">Paraburkholderia hospita</name>
    <dbReference type="NCBI Taxonomy" id="169430"/>
    <lineage>
        <taxon>Bacteria</taxon>
        <taxon>Pseudomonadati</taxon>
        <taxon>Pseudomonadota</taxon>
        <taxon>Betaproteobacteria</taxon>
        <taxon>Burkholderiales</taxon>
        <taxon>Burkholderiaceae</taxon>
        <taxon>Paraburkholderia</taxon>
    </lineage>
</organism>
<dbReference type="InterPro" id="IPR036457">
    <property type="entry name" value="PPM-type-like_dom_sf"/>
</dbReference>
<dbReference type="Pfam" id="PF13672">
    <property type="entry name" value="PP2C_2"/>
    <property type="match status" value="1"/>
</dbReference>
<gene>
    <name evidence="2" type="ORF">WQE_26020</name>
</gene>
<dbReference type="EMBL" id="AKAU01000132">
    <property type="protein sequence ID" value="EIM98058.1"/>
    <property type="molecule type" value="Genomic_DNA"/>
</dbReference>
<dbReference type="SUPFAM" id="SSF81606">
    <property type="entry name" value="PP2C-like"/>
    <property type="match status" value="1"/>
</dbReference>
<keyword evidence="3" id="KW-1185">Reference proteome</keyword>
<dbReference type="InterPro" id="IPR001932">
    <property type="entry name" value="PPM-type_phosphatase-like_dom"/>
</dbReference>
<comment type="caution">
    <text evidence="2">The sequence shown here is derived from an EMBL/GenBank/DDBJ whole genome shotgun (WGS) entry which is preliminary data.</text>
</comment>
<dbReference type="Proteomes" id="UP000004980">
    <property type="component" value="Unassembled WGS sequence"/>
</dbReference>
<evidence type="ECO:0000259" key="1">
    <source>
        <dbReference type="Pfam" id="PF13672"/>
    </source>
</evidence>
<dbReference type="Gene3D" id="3.60.40.10">
    <property type="entry name" value="PPM-type phosphatase domain"/>
    <property type="match status" value="1"/>
</dbReference>
<accession>A0ABN0FH60</accession>
<name>A0ABN0FH60_9BURK</name>
<feature type="domain" description="PPM-type phosphatase" evidence="1">
    <location>
        <begin position="6"/>
        <end position="172"/>
    </location>
</feature>
<proteinExistence type="predicted"/>